<dbReference type="InterPro" id="IPR013217">
    <property type="entry name" value="Methyltransf_12"/>
</dbReference>
<gene>
    <name evidence="2" type="ORF">GCM10011534_44370</name>
</gene>
<proteinExistence type="predicted"/>
<dbReference type="AlphaFoldDB" id="A0A917TBT9"/>
<name>A0A917TBT9_9RHOB</name>
<dbReference type="InterPro" id="IPR029063">
    <property type="entry name" value="SAM-dependent_MTases_sf"/>
</dbReference>
<reference evidence="2" key="2">
    <citation type="submission" date="2020-09" db="EMBL/GenBank/DDBJ databases">
        <authorList>
            <person name="Sun Q."/>
            <person name="Zhou Y."/>
        </authorList>
    </citation>
    <scope>NUCLEOTIDE SEQUENCE</scope>
    <source>
        <strain evidence="2">CGMCC 1.6293</strain>
    </source>
</reference>
<dbReference type="CDD" id="cd02440">
    <property type="entry name" value="AdoMet_MTases"/>
    <property type="match status" value="1"/>
</dbReference>
<dbReference type="SUPFAM" id="SSF53335">
    <property type="entry name" value="S-adenosyl-L-methionine-dependent methyltransferases"/>
    <property type="match status" value="1"/>
</dbReference>
<dbReference type="Gene3D" id="3.40.50.150">
    <property type="entry name" value="Vaccinia Virus protein VP39"/>
    <property type="match status" value="1"/>
</dbReference>
<organism evidence="2 3">
    <name type="scientific">Pseudooceanicola nanhaiensis</name>
    <dbReference type="NCBI Taxonomy" id="375761"/>
    <lineage>
        <taxon>Bacteria</taxon>
        <taxon>Pseudomonadati</taxon>
        <taxon>Pseudomonadota</taxon>
        <taxon>Alphaproteobacteria</taxon>
        <taxon>Rhodobacterales</taxon>
        <taxon>Paracoccaceae</taxon>
        <taxon>Pseudooceanicola</taxon>
    </lineage>
</organism>
<evidence type="ECO:0000259" key="1">
    <source>
        <dbReference type="Pfam" id="PF08242"/>
    </source>
</evidence>
<reference evidence="2" key="1">
    <citation type="journal article" date="2014" name="Int. J. Syst. Evol. Microbiol.">
        <title>Complete genome sequence of Corynebacterium casei LMG S-19264T (=DSM 44701T), isolated from a smear-ripened cheese.</title>
        <authorList>
            <consortium name="US DOE Joint Genome Institute (JGI-PGF)"/>
            <person name="Walter F."/>
            <person name="Albersmeier A."/>
            <person name="Kalinowski J."/>
            <person name="Ruckert C."/>
        </authorList>
    </citation>
    <scope>NUCLEOTIDE SEQUENCE</scope>
    <source>
        <strain evidence="2">CGMCC 1.6293</strain>
    </source>
</reference>
<keyword evidence="3" id="KW-1185">Reference proteome</keyword>
<dbReference type="Proteomes" id="UP000649829">
    <property type="component" value="Unassembled WGS sequence"/>
</dbReference>
<dbReference type="PANTHER" id="PTHR43861">
    <property type="entry name" value="TRANS-ACONITATE 2-METHYLTRANSFERASE-RELATED"/>
    <property type="match status" value="1"/>
</dbReference>
<protein>
    <recommendedName>
        <fullName evidence="1">Methyltransferase type 12 domain-containing protein</fullName>
    </recommendedName>
</protein>
<sequence>MNNSPASDPQFRAHYIASPAQIRDAITAHAGRDPQVIVDFGCGRGIKTLALANAYPGAEVVGLDITRAFQHARDFANAHLEGVWPANLRYEQIEPGDRLAERLQADVIFSWSVLEHVDREILPEVVADMGAALTPGGLVISQIAPLYYSPFGSHLRAFLDEPWAHLMLPHHHLRARVLAAGEGKPEGPGSAEWMFARYEELNRITAPELFGYFRAAGLSSLQEDMRKVALEPPEPLRLSHDPLALRVYELFSVHAAPAPSRRGGLLGRLRR</sequence>
<evidence type="ECO:0000313" key="3">
    <source>
        <dbReference type="Proteomes" id="UP000649829"/>
    </source>
</evidence>
<feature type="domain" description="Methyltransferase type 12" evidence="1">
    <location>
        <begin position="38"/>
        <end position="138"/>
    </location>
</feature>
<accession>A0A917TBT9</accession>
<dbReference type="EMBL" id="BMLF01000010">
    <property type="protein sequence ID" value="GGM17486.1"/>
    <property type="molecule type" value="Genomic_DNA"/>
</dbReference>
<comment type="caution">
    <text evidence="2">The sequence shown here is derived from an EMBL/GenBank/DDBJ whole genome shotgun (WGS) entry which is preliminary data.</text>
</comment>
<dbReference type="Pfam" id="PF08242">
    <property type="entry name" value="Methyltransf_12"/>
    <property type="match status" value="1"/>
</dbReference>
<dbReference type="PANTHER" id="PTHR43861:SF6">
    <property type="entry name" value="METHYLTRANSFERASE TYPE 11"/>
    <property type="match status" value="1"/>
</dbReference>
<evidence type="ECO:0000313" key="2">
    <source>
        <dbReference type="EMBL" id="GGM17486.1"/>
    </source>
</evidence>